<organism evidence="3 4">
    <name type="scientific">Cephalotus follicularis</name>
    <name type="common">Albany pitcher plant</name>
    <dbReference type="NCBI Taxonomy" id="3775"/>
    <lineage>
        <taxon>Eukaryota</taxon>
        <taxon>Viridiplantae</taxon>
        <taxon>Streptophyta</taxon>
        <taxon>Embryophyta</taxon>
        <taxon>Tracheophyta</taxon>
        <taxon>Spermatophyta</taxon>
        <taxon>Magnoliopsida</taxon>
        <taxon>eudicotyledons</taxon>
        <taxon>Gunneridae</taxon>
        <taxon>Pentapetalae</taxon>
        <taxon>rosids</taxon>
        <taxon>fabids</taxon>
        <taxon>Oxalidales</taxon>
        <taxon>Cephalotaceae</taxon>
        <taxon>Cephalotus</taxon>
    </lineage>
</organism>
<dbReference type="FunCoup" id="A0A1Q3C8X4">
    <property type="interactions" value="152"/>
</dbReference>
<dbReference type="Proteomes" id="UP000187406">
    <property type="component" value="Unassembled WGS sequence"/>
</dbReference>
<evidence type="ECO:0000256" key="1">
    <source>
        <dbReference type="ARBA" id="ARBA00010515"/>
    </source>
</evidence>
<evidence type="ECO:0000313" key="3">
    <source>
        <dbReference type="EMBL" id="GAV76664.1"/>
    </source>
</evidence>
<dbReference type="GO" id="GO:0016787">
    <property type="term" value="F:hydrolase activity"/>
    <property type="evidence" value="ECO:0007669"/>
    <property type="project" value="UniProtKB-KW"/>
</dbReference>
<dbReference type="AlphaFoldDB" id="A0A1Q3C8X4"/>
<reference evidence="4" key="1">
    <citation type="submission" date="2016-04" db="EMBL/GenBank/DDBJ databases">
        <title>Cephalotus genome sequencing.</title>
        <authorList>
            <person name="Fukushima K."/>
            <person name="Hasebe M."/>
            <person name="Fang X."/>
        </authorList>
    </citation>
    <scope>NUCLEOTIDE SEQUENCE [LARGE SCALE GENOMIC DNA]</scope>
    <source>
        <strain evidence="4">cv. St1</strain>
    </source>
</reference>
<feature type="domain" description="Alpha/beta hydrolase fold-3" evidence="2">
    <location>
        <begin position="93"/>
        <end position="315"/>
    </location>
</feature>
<dbReference type="PANTHER" id="PTHR23024">
    <property type="entry name" value="ARYLACETAMIDE DEACETYLASE"/>
    <property type="match status" value="1"/>
</dbReference>
<dbReference type="InterPro" id="IPR050466">
    <property type="entry name" value="Carboxylest/Gibb_receptor"/>
</dbReference>
<gene>
    <name evidence="3" type="ORF">CFOL_v3_20137</name>
</gene>
<dbReference type="STRING" id="3775.A0A1Q3C8X4"/>
<name>A0A1Q3C8X4_CEPFO</name>
<dbReference type="PANTHER" id="PTHR23024:SF113">
    <property type="entry name" value="CARBOXYLESTERASE 8-RELATED"/>
    <property type="match status" value="1"/>
</dbReference>
<comment type="caution">
    <text evidence="3">The sequence shown here is derived from an EMBL/GenBank/DDBJ whole genome shotgun (WGS) entry which is preliminary data.</text>
</comment>
<protein>
    <submittedName>
        <fullName evidence="3">Abhydrolase_3 domain-containing protein</fullName>
    </submittedName>
</protein>
<dbReference type="EMBL" id="BDDD01001515">
    <property type="protein sequence ID" value="GAV76664.1"/>
    <property type="molecule type" value="Genomic_DNA"/>
</dbReference>
<dbReference type="InParanoid" id="A0A1Q3C8X4"/>
<dbReference type="InterPro" id="IPR029058">
    <property type="entry name" value="AB_hydrolase_fold"/>
</dbReference>
<dbReference type="Pfam" id="PF07859">
    <property type="entry name" value="Abhydrolase_3"/>
    <property type="match status" value="1"/>
</dbReference>
<comment type="similarity">
    <text evidence="1">Belongs to the 'GDXG' lipolytic enzyme family.</text>
</comment>
<dbReference type="OrthoDB" id="408631at2759"/>
<proteinExistence type="inferred from homology"/>
<sequence length="345" mass="38157">MASLSHILVNQSSPADTSIDPYASLKICPNPDGSLTRSTPIPIVPPTPQLTDSNSPQLALSKDIPLNRKNNTFLRLFKPLCNNPPSTNKLPLVIYFHGGGFVIASAASIVFHESCSRMASQFPAFIMSVEYRLAPENRLPAAYDDALDAIMWVHNQAKDIDGCDPWLRDCVDFSKCFLMGISSGGNIVYHAGLRALDVNFSPVKIVGLIMNQPYFGGVIRTESEMRLINDKILPLSVNDLCWALSLPKDANRDHEFCDPNVNGSHHEKIGRLPSCLVIGYGGDPLVDRQRELVKMLKSREVHVEERFDDAGYHCVEFFDPSNAQATYMICKEFIDSTILAANSAM</sequence>
<evidence type="ECO:0000259" key="2">
    <source>
        <dbReference type="Pfam" id="PF07859"/>
    </source>
</evidence>
<dbReference type="SUPFAM" id="SSF53474">
    <property type="entry name" value="alpha/beta-Hydrolases"/>
    <property type="match status" value="1"/>
</dbReference>
<keyword evidence="4" id="KW-1185">Reference proteome</keyword>
<dbReference type="InterPro" id="IPR013094">
    <property type="entry name" value="AB_hydrolase_3"/>
</dbReference>
<keyword evidence="3" id="KW-0378">Hydrolase</keyword>
<accession>A0A1Q3C8X4</accession>
<dbReference type="Gene3D" id="3.40.50.1820">
    <property type="entry name" value="alpha/beta hydrolase"/>
    <property type="match status" value="1"/>
</dbReference>
<evidence type="ECO:0000313" key="4">
    <source>
        <dbReference type="Proteomes" id="UP000187406"/>
    </source>
</evidence>